<dbReference type="OrthoDB" id="4835at2759"/>
<dbReference type="Pfam" id="PF05419">
    <property type="entry name" value="GUN4"/>
    <property type="match status" value="1"/>
</dbReference>
<dbReference type="Proteomes" id="UP000516437">
    <property type="component" value="Chromosome 5"/>
</dbReference>
<dbReference type="InterPro" id="IPR037215">
    <property type="entry name" value="GUN4-like_sf"/>
</dbReference>
<evidence type="ECO:0000256" key="1">
    <source>
        <dbReference type="SAM" id="MobiDB-lite"/>
    </source>
</evidence>
<protein>
    <submittedName>
        <fullName evidence="3">Tetrapyrrole-binding protein, chloroplastic</fullName>
    </submittedName>
</protein>
<reference evidence="3 4" key="1">
    <citation type="journal article" date="2019" name="Plant Biotechnol. J.">
        <title>The red bayberry genome and genetic basis of sex determination.</title>
        <authorList>
            <person name="Jia H.M."/>
            <person name="Jia H.J."/>
            <person name="Cai Q.L."/>
            <person name="Wang Y."/>
            <person name="Zhao H.B."/>
            <person name="Yang W.F."/>
            <person name="Wang G.Y."/>
            <person name="Li Y.H."/>
            <person name="Zhan D.L."/>
            <person name="Shen Y.T."/>
            <person name="Niu Q.F."/>
            <person name="Chang L."/>
            <person name="Qiu J."/>
            <person name="Zhao L."/>
            <person name="Xie H.B."/>
            <person name="Fu W.Y."/>
            <person name="Jin J."/>
            <person name="Li X.W."/>
            <person name="Jiao Y."/>
            <person name="Zhou C.C."/>
            <person name="Tu T."/>
            <person name="Chai C.Y."/>
            <person name="Gao J.L."/>
            <person name="Fan L.J."/>
            <person name="van de Weg E."/>
            <person name="Wang J.Y."/>
            <person name="Gao Z.S."/>
        </authorList>
    </citation>
    <scope>NUCLEOTIDE SEQUENCE [LARGE SCALE GENOMIC DNA]</scope>
    <source>
        <tissue evidence="3">Leaves</tissue>
    </source>
</reference>
<dbReference type="InterPro" id="IPR008629">
    <property type="entry name" value="GUN4-like"/>
</dbReference>
<dbReference type="GO" id="GO:0010019">
    <property type="term" value="P:chloroplast-nucleus signaling pathway"/>
    <property type="evidence" value="ECO:0007669"/>
    <property type="project" value="TreeGrafter"/>
</dbReference>
<dbReference type="SUPFAM" id="SSF140869">
    <property type="entry name" value="GUN4-like"/>
    <property type="match status" value="1"/>
</dbReference>
<proteinExistence type="predicted"/>
<dbReference type="Gene3D" id="1.10.10.1770">
    <property type="entry name" value="Gun4-like"/>
    <property type="match status" value="1"/>
</dbReference>
<evidence type="ECO:0000313" key="3">
    <source>
        <dbReference type="EMBL" id="KAB1213312.1"/>
    </source>
</evidence>
<feature type="region of interest" description="Disordered" evidence="1">
    <location>
        <begin position="219"/>
        <end position="255"/>
    </location>
</feature>
<dbReference type="AlphaFoldDB" id="A0A6A1VK48"/>
<dbReference type="CDD" id="cd16383">
    <property type="entry name" value="GUN4"/>
    <property type="match status" value="1"/>
</dbReference>
<dbReference type="GO" id="GO:0046906">
    <property type="term" value="F:tetrapyrrole binding"/>
    <property type="evidence" value="ECO:0007669"/>
    <property type="project" value="TreeGrafter"/>
</dbReference>
<evidence type="ECO:0000313" key="4">
    <source>
        <dbReference type="Proteomes" id="UP000516437"/>
    </source>
</evidence>
<dbReference type="PANTHER" id="PTHR34800">
    <property type="entry name" value="TETRAPYRROLE-BINDING PROTEIN, CHLOROPLASTIC"/>
    <property type="match status" value="1"/>
</dbReference>
<dbReference type="FunFam" id="1.10.10.1770:FF:000001">
    <property type="entry name" value="Tetrapyrrole-binding protein, chloroplastic"/>
    <property type="match status" value="1"/>
</dbReference>
<evidence type="ECO:0000259" key="2">
    <source>
        <dbReference type="Pfam" id="PF05419"/>
    </source>
</evidence>
<dbReference type="PANTHER" id="PTHR34800:SF1">
    <property type="entry name" value="TETRAPYRROLE-BINDING PROTEIN, CHLOROPLASTIC"/>
    <property type="match status" value="1"/>
</dbReference>
<dbReference type="Gene3D" id="1.25.40.620">
    <property type="match status" value="1"/>
</dbReference>
<organism evidence="3 4">
    <name type="scientific">Morella rubra</name>
    <name type="common">Chinese bayberry</name>
    <dbReference type="NCBI Taxonomy" id="262757"/>
    <lineage>
        <taxon>Eukaryota</taxon>
        <taxon>Viridiplantae</taxon>
        <taxon>Streptophyta</taxon>
        <taxon>Embryophyta</taxon>
        <taxon>Tracheophyta</taxon>
        <taxon>Spermatophyta</taxon>
        <taxon>Magnoliopsida</taxon>
        <taxon>eudicotyledons</taxon>
        <taxon>Gunneridae</taxon>
        <taxon>Pentapetalae</taxon>
        <taxon>rosids</taxon>
        <taxon>fabids</taxon>
        <taxon>Fagales</taxon>
        <taxon>Myricaceae</taxon>
        <taxon>Morella</taxon>
    </lineage>
</organism>
<name>A0A6A1VK48_9ROSI</name>
<gene>
    <name evidence="3" type="ORF">CJ030_MR5G003618</name>
</gene>
<sequence length="255" mass="28830">MATKSLQSLHHHSLLKRYITDTTAPSTVPSSVFLHPTHTSLSHSLSSSSATFSLFPTTSSTTPSTSPAISFDLLQDHLSAKNFRQADEETRRLLIVLAGEAAQKRGYVFFSEAQFISEADLKTIDDLWRQHSDNKFGYSVQKRIFEKAERDFSKFFVKVGWMKKLDTEVEQYNYRAFPTEFTWELNDDTPEGHLPLTNALRGTQLLNSILNHPAFQGMQEEDKEEDIGNVVDENSSDNGGLKGLSKRISKPDYSF</sequence>
<keyword evidence="4" id="KW-1185">Reference proteome</keyword>
<dbReference type="EMBL" id="RXIC02000023">
    <property type="protein sequence ID" value="KAB1213312.1"/>
    <property type="molecule type" value="Genomic_DNA"/>
</dbReference>
<dbReference type="GO" id="GO:0009507">
    <property type="term" value="C:chloroplast"/>
    <property type="evidence" value="ECO:0007669"/>
    <property type="project" value="TreeGrafter"/>
</dbReference>
<accession>A0A6A1VK48</accession>
<comment type="caution">
    <text evidence="3">The sequence shown here is derived from an EMBL/GenBank/DDBJ whole genome shotgun (WGS) entry which is preliminary data.</text>
</comment>
<feature type="domain" description="GUN4-like" evidence="2">
    <location>
        <begin position="68"/>
        <end position="213"/>
    </location>
</feature>